<evidence type="ECO:0000313" key="1">
    <source>
        <dbReference type="EMBL" id="QEE26739.1"/>
    </source>
</evidence>
<reference evidence="1 2" key="1">
    <citation type="submission" date="2019-08" db="EMBL/GenBank/DDBJ databases">
        <title>Complete genome sequence of Terriglobus albidus strain ORNL.</title>
        <authorList>
            <person name="Podar M."/>
        </authorList>
    </citation>
    <scope>NUCLEOTIDE SEQUENCE [LARGE SCALE GENOMIC DNA]</scope>
    <source>
        <strain evidence="1 2">ORNL</strain>
    </source>
</reference>
<dbReference type="KEGG" id="talb:FTW19_01190"/>
<dbReference type="SUPFAM" id="SSF48452">
    <property type="entry name" value="TPR-like"/>
    <property type="match status" value="1"/>
</dbReference>
<dbReference type="OrthoDB" id="4045760at2"/>
<name>A0A5B9E4N3_9BACT</name>
<sequence length="378" mass="41084">MNRLGFSLIGIAIGLGLQTSAIGESRADIARETTAGVIAIANLDAQIAQVGTSPGVEDLLLTRARYLADYDALERASTLTEQQQPSTVQALLQRARTRASLHRFSDALHDVEAAEAEGADRGQTIPLRASILIATGNAAKVRPSLEAEVKQHPGLASRTMLATTYAMLGRLREADQLYAAALADLHTTLPFPYAWICFARGLMWAEQGQDLKRAEGFYQQALSYLPEFVAATINLAEIEAAHGETQSAIDRLTGVIKATDEPEAYALLGSLHLRSGLPEQGRQEIDHARQRFDLLLMHAPLAFADHAAEFYLGQGHDAERAWELALQNLRNRETDRSVALAVKAALASGRQHEADSLLRTHGPSVGLYLQSLDRTLPQ</sequence>
<organism evidence="1 2">
    <name type="scientific">Terriglobus albidus</name>
    <dbReference type="NCBI Taxonomy" id="1592106"/>
    <lineage>
        <taxon>Bacteria</taxon>
        <taxon>Pseudomonadati</taxon>
        <taxon>Acidobacteriota</taxon>
        <taxon>Terriglobia</taxon>
        <taxon>Terriglobales</taxon>
        <taxon>Acidobacteriaceae</taxon>
        <taxon>Terriglobus</taxon>
    </lineage>
</organism>
<dbReference type="EMBL" id="CP042806">
    <property type="protein sequence ID" value="QEE26739.1"/>
    <property type="molecule type" value="Genomic_DNA"/>
</dbReference>
<keyword evidence="2" id="KW-1185">Reference proteome</keyword>
<evidence type="ECO:0000313" key="2">
    <source>
        <dbReference type="Proteomes" id="UP000321820"/>
    </source>
</evidence>
<dbReference type="RefSeq" id="WP_147645877.1">
    <property type="nucleotide sequence ID" value="NZ_CP042806.1"/>
</dbReference>
<protein>
    <submittedName>
        <fullName evidence="1">Uncharacterized protein</fullName>
    </submittedName>
</protein>
<dbReference type="Gene3D" id="1.25.40.10">
    <property type="entry name" value="Tetratricopeptide repeat domain"/>
    <property type="match status" value="1"/>
</dbReference>
<gene>
    <name evidence="1" type="ORF">FTW19_01190</name>
</gene>
<dbReference type="Pfam" id="PF14559">
    <property type="entry name" value="TPR_19"/>
    <property type="match status" value="1"/>
</dbReference>
<dbReference type="InterPro" id="IPR011990">
    <property type="entry name" value="TPR-like_helical_dom_sf"/>
</dbReference>
<proteinExistence type="predicted"/>
<accession>A0A5B9E4N3</accession>
<dbReference type="Proteomes" id="UP000321820">
    <property type="component" value="Chromosome"/>
</dbReference>
<dbReference type="AlphaFoldDB" id="A0A5B9E4N3"/>